<proteinExistence type="predicted"/>
<keyword evidence="3" id="KW-1185">Reference proteome</keyword>
<dbReference type="OrthoDB" id="5497289at2"/>
<dbReference type="RefSeq" id="WP_142895791.1">
    <property type="nucleotide sequence ID" value="NZ_ML660053.1"/>
</dbReference>
<dbReference type="InterPro" id="IPR019302">
    <property type="entry name" value="CAP12/PCTIR_TIR_dom"/>
</dbReference>
<dbReference type="Pfam" id="PF10137">
    <property type="entry name" value="CAP12-PCTIR_TIR"/>
    <property type="match status" value="1"/>
</dbReference>
<dbReference type="AlphaFoldDB" id="A0A545TY90"/>
<protein>
    <recommendedName>
        <fullName evidence="1">CD-NTase-associated protein 12/Pycsar effector protein TIR domain-containing protein</fullName>
    </recommendedName>
</protein>
<evidence type="ECO:0000313" key="3">
    <source>
        <dbReference type="Proteomes" id="UP000315252"/>
    </source>
</evidence>
<reference evidence="2 3" key="1">
    <citation type="submission" date="2019-06" db="EMBL/GenBank/DDBJ databases">
        <title>Whole genome sequence for Rhodospirillaceae sp. R148.</title>
        <authorList>
            <person name="Wang G."/>
        </authorList>
    </citation>
    <scope>NUCLEOTIDE SEQUENCE [LARGE SCALE GENOMIC DNA]</scope>
    <source>
        <strain evidence="2 3">R148</strain>
    </source>
</reference>
<organism evidence="2 3">
    <name type="scientific">Denitrobaculum tricleocarpae</name>
    <dbReference type="NCBI Taxonomy" id="2591009"/>
    <lineage>
        <taxon>Bacteria</taxon>
        <taxon>Pseudomonadati</taxon>
        <taxon>Pseudomonadota</taxon>
        <taxon>Alphaproteobacteria</taxon>
        <taxon>Rhodospirillales</taxon>
        <taxon>Rhodospirillaceae</taxon>
        <taxon>Denitrobaculum</taxon>
    </lineage>
</organism>
<name>A0A545TY90_9PROT</name>
<evidence type="ECO:0000259" key="1">
    <source>
        <dbReference type="Pfam" id="PF10137"/>
    </source>
</evidence>
<accession>A0A545TY90</accession>
<feature type="domain" description="CD-NTase-associated protein 12/Pycsar effector protein TIR" evidence="1">
    <location>
        <begin position="140"/>
        <end position="258"/>
    </location>
</feature>
<gene>
    <name evidence="2" type="ORF">FKG95_08030</name>
</gene>
<sequence length="285" mass="31931">MSTPKQARLSVQETREALPKLERRINDLKAFDVNLIEELYDPTVDALKRKVNSTLQEIFGHGTVEYNDYYVSSFEALPLLLGGRDYSVTKIRNAYKESIAGALAKLTTLKELFEERLLDANHLSSDVSQKAEPTAVGSKRVFVVHGHDDGAKETVARYLSDLKLTPIILHEQPNKGQTIVEKFTSNSDVEYAIILFTPDDMGYPAGKPDDARPRARQNVLLELGYFTATLGRQRVCILSKGDVEVPSDYAGVLYVKMDDAGAWRFIVASEMKSVGLEIDLNYVRR</sequence>
<dbReference type="Proteomes" id="UP000315252">
    <property type="component" value="Unassembled WGS sequence"/>
</dbReference>
<evidence type="ECO:0000313" key="2">
    <source>
        <dbReference type="EMBL" id="TQV82161.1"/>
    </source>
</evidence>
<comment type="caution">
    <text evidence="2">The sequence shown here is derived from an EMBL/GenBank/DDBJ whole genome shotgun (WGS) entry which is preliminary data.</text>
</comment>
<dbReference type="GO" id="GO:0050135">
    <property type="term" value="F:NADP+ nucleosidase activity"/>
    <property type="evidence" value="ECO:0007669"/>
    <property type="project" value="InterPro"/>
</dbReference>
<dbReference type="EMBL" id="VHSH01000002">
    <property type="protein sequence ID" value="TQV82161.1"/>
    <property type="molecule type" value="Genomic_DNA"/>
</dbReference>